<dbReference type="OrthoDB" id="9803333at2"/>
<dbReference type="PANTHER" id="PTHR42879">
    <property type="entry name" value="3-OXOACYL-(ACYL-CARRIER-PROTEIN) REDUCTASE"/>
    <property type="match status" value="1"/>
</dbReference>
<dbReference type="InterPro" id="IPR036291">
    <property type="entry name" value="NAD(P)-bd_dom_sf"/>
</dbReference>
<dbReference type="Gene3D" id="3.40.50.720">
    <property type="entry name" value="NAD(P)-binding Rossmann-like Domain"/>
    <property type="match status" value="1"/>
</dbReference>
<sequence>MKSALIMGASGDIGEAICRALAKDGWSLYCHYYRHEEKVLKFVSDLKETYPQQDFFMVCLDMLETPAIPSFLANLFQVDGIVFAAGFTKYGLLCEHTQQDMRQLWQIHLETPLLILQGLEEKLRRSSRPRIVFVGSVYGLAGSSLETVYSAVKGAQQSFVNAYAKEVAANGCTVNCVAPGAVATKMNAAWSPAELKQLTEEIPLGRLAYAKEIAAVVAFLFQSDAQYITGATIPVTGGWLQ</sequence>
<comment type="caution">
    <text evidence="2">The sequence shown here is derived from an EMBL/GenBank/DDBJ whole genome shotgun (WGS) entry which is preliminary data.</text>
</comment>
<dbReference type="NCBIfam" id="NF047420">
    <property type="entry name" value="EF_P_mod_YmfI"/>
    <property type="match status" value="1"/>
</dbReference>
<dbReference type="PRINTS" id="PR00081">
    <property type="entry name" value="GDHRDH"/>
</dbReference>
<gene>
    <name evidence="3" type="ORF">AKL21_03680</name>
    <name evidence="2" type="ORF">RU96_GL002050</name>
</gene>
<evidence type="ECO:0000313" key="3">
    <source>
        <dbReference type="EMBL" id="PAB01567.1"/>
    </source>
</evidence>
<organism evidence="2 4">
    <name type="scientific">Enterococcus canintestini</name>
    <dbReference type="NCBI Taxonomy" id="317010"/>
    <lineage>
        <taxon>Bacteria</taxon>
        <taxon>Bacillati</taxon>
        <taxon>Bacillota</taxon>
        <taxon>Bacilli</taxon>
        <taxon>Lactobacillales</taxon>
        <taxon>Enterococcaceae</taxon>
        <taxon>Enterococcus</taxon>
    </lineage>
</organism>
<dbReference type="RefSeq" id="WP_071864404.1">
    <property type="nucleotide sequence ID" value="NZ_JBHLVQ010000007.1"/>
</dbReference>
<dbReference type="Proteomes" id="UP000182835">
    <property type="component" value="Unassembled WGS sequence"/>
</dbReference>
<dbReference type="EMBL" id="JXKG01000005">
    <property type="protein sequence ID" value="OJG15745.1"/>
    <property type="molecule type" value="Genomic_DNA"/>
</dbReference>
<dbReference type="CDD" id="cd05233">
    <property type="entry name" value="SDR_c"/>
    <property type="match status" value="1"/>
</dbReference>
<dbReference type="Pfam" id="PF13561">
    <property type="entry name" value="adh_short_C2"/>
    <property type="match status" value="1"/>
</dbReference>
<evidence type="ECO:0000313" key="2">
    <source>
        <dbReference type="EMBL" id="OJG15745.1"/>
    </source>
</evidence>
<reference evidence="2 4" key="1">
    <citation type="submission" date="2014-12" db="EMBL/GenBank/DDBJ databases">
        <title>Draft genome sequences of 29 type strains of Enterococci.</title>
        <authorList>
            <person name="Zhong Z."/>
            <person name="Sun Z."/>
            <person name="Liu W."/>
            <person name="Zhang W."/>
            <person name="Zhang H."/>
        </authorList>
    </citation>
    <scope>NUCLEOTIDE SEQUENCE [LARGE SCALE GENOMIC DNA]</scope>
    <source>
        <strain evidence="2 4">DSM 21207</strain>
    </source>
</reference>
<dbReference type="PANTHER" id="PTHR42879:SF2">
    <property type="entry name" value="3-OXOACYL-[ACYL-CARRIER-PROTEIN] REDUCTASE FABG"/>
    <property type="match status" value="1"/>
</dbReference>
<reference evidence="3 5" key="2">
    <citation type="submission" date="2015-08" db="EMBL/GenBank/DDBJ databases">
        <title>Enterococcus genome sequence.</title>
        <authorList>
            <person name="Acedo J.Z."/>
            <person name="Vederas J.C."/>
        </authorList>
    </citation>
    <scope>NUCLEOTIDE SEQUENCE [LARGE SCALE GENOMIC DNA]</scope>
    <source>
        <strain evidence="3 5">49</strain>
    </source>
</reference>
<protein>
    <submittedName>
        <fullName evidence="3">3-oxoacyl-ACP reductase</fullName>
    </submittedName>
</protein>
<evidence type="ECO:0000313" key="5">
    <source>
        <dbReference type="Proteomes" id="UP000216797"/>
    </source>
</evidence>
<dbReference type="AlphaFoldDB" id="A0A1L8R7Q8"/>
<evidence type="ECO:0000256" key="1">
    <source>
        <dbReference type="ARBA" id="ARBA00006484"/>
    </source>
</evidence>
<dbReference type="InterPro" id="IPR002347">
    <property type="entry name" value="SDR_fam"/>
</dbReference>
<dbReference type="InterPro" id="IPR050259">
    <property type="entry name" value="SDR"/>
</dbReference>
<comment type="similarity">
    <text evidence="1">Belongs to the short-chain dehydrogenases/reductases (SDR) family.</text>
</comment>
<evidence type="ECO:0000313" key="4">
    <source>
        <dbReference type="Proteomes" id="UP000182835"/>
    </source>
</evidence>
<keyword evidence="5" id="KW-1185">Reference proteome</keyword>
<dbReference type="STRING" id="317010.RU96_GL002050"/>
<dbReference type="Proteomes" id="UP000216797">
    <property type="component" value="Unassembled WGS sequence"/>
</dbReference>
<dbReference type="EMBL" id="LHUG01000003">
    <property type="protein sequence ID" value="PAB01567.1"/>
    <property type="molecule type" value="Genomic_DNA"/>
</dbReference>
<accession>A0A1L8R7Q8</accession>
<proteinExistence type="inferred from homology"/>
<dbReference type="SUPFAM" id="SSF51735">
    <property type="entry name" value="NAD(P)-binding Rossmann-fold domains"/>
    <property type="match status" value="1"/>
</dbReference>
<name>A0A1L8R7Q8_9ENTE</name>